<keyword evidence="2" id="KW-0614">Plasmid</keyword>
<name>E3HBS3_ILYPC</name>
<dbReference type="HOGENOM" id="CLU_1014812_0_0_0"/>
<proteinExistence type="predicted"/>
<sequence>MAKRLTAKDMEKKEFYQMPKWIYEIKGLKSLHREIYMLALNNYNLSRNNGWINGKGEVYFKLSYAALVDFTGARRETINKAIGLLVEIGLLEAEKKNGTATKYFITEPEIDEIKEKTQSKTSTKNSTSTENSTGTKNSTATSTENRTDDQYEKPYPNKNNTNRLNKINISMQKSDFENYCELVSKATDTPLMRVQMCINPSDLKNHSTKELVKAISESKYLQGLSNKKPPIKTFTGNKQLDKIIGGFYKDSDPVENAIPTVPDYYSSLKEVESW</sequence>
<dbReference type="RefSeq" id="WP_013388497.1">
    <property type="nucleotide sequence ID" value="NC_014633.1"/>
</dbReference>
<organism evidence="2 3">
    <name type="scientific">Ilyobacter polytropus (strain ATCC 51220 / DSM 2926 / LMG 16218 / CuHBu1)</name>
    <dbReference type="NCBI Taxonomy" id="572544"/>
    <lineage>
        <taxon>Bacteria</taxon>
        <taxon>Fusobacteriati</taxon>
        <taxon>Fusobacteriota</taxon>
        <taxon>Fusobacteriia</taxon>
        <taxon>Fusobacteriales</taxon>
        <taxon>Fusobacteriaceae</taxon>
        <taxon>Ilyobacter</taxon>
    </lineage>
</organism>
<keyword evidence="3" id="KW-1185">Reference proteome</keyword>
<geneLocation type="plasmid" evidence="2 3">
    <name>pILYOP01</name>
</geneLocation>
<evidence type="ECO:0000313" key="2">
    <source>
        <dbReference type="EMBL" id="ADO83835.1"/>
    </source>
</evidence>
<dbReference type="EMBL" id="CP002282">
    <property type="protein sequence ID" value="ADO83835.1"/>
    <property type="molecule type" value="Genomic_DNA"/>
</dbReference>
<accession>E3HBS3</accession>
<feature type="region of interest" description="Disordered" evidence="1">
    <location>
        <begin position="115"/>
        <end position="164"/>
    </location>
</feature>
<dbReference type="OrthoDB" id="1695311at2"/>
<evidence type="ECO:0000256" key="1">
    <source>
        <dbReference type="SAM" id="MobiDB-lite"/>
    </source>
</evidence>
<gene>
    <name evidence="2" type="ordered locus">Ilyop_2065</name>
</gene>
<feature type="compositionally biased region" description="Low complexity" evidence="1">
    <location>
        <begin position="119"/>
        <end position="139"/>
    </location>
</feature>
<reference evidence="2 3" key="1">
    <citation type="journal article" date="2010" name="Stand. Genomic Sci.">
        <title>Complete genome sequence of Ilyobacter polytropus type strain (CuHbu1).</title>
        <authorList>
            <person name="Sikorski J."/>
            <person name="Chertkov O."/>
            <person name="Lapidus A."/>
            <person name="Nolan M."/>
            <person name="Lucas S."/>
            <person name="Del Rio T.G."/>
            <person name="Tice H."/>
            <person name="Cheng J.F."/>
            <person name="Tapia R."/>
            <person name="Han C."/>
            <person name="Goodwin L."/>
            <person name="Pitluck S."/>
            <person name="Liolios K."/>
            <person name="Ivanova N."/>
            <person name="Mavromatis K."/>
            <person name="Mikhailova N."/>
            <person name="Pati A."/>
            <person name="Chen A."/>
            <person name="Palaniappan K."/>
            <person name="Land M."/>
            <person name="Hauser L."/>
            <person name="Chang Y.J."/>
            <person name="Jeffries C.D."/>
            <person name="Brambilla E."/>
            <person name="Yasawong M."/>
            <person name="Rohde M."/>
            <person name="Pukall R."/>
            <person name="Spring S."/>
            <person name="Goker M."/>
            <person name="Woyke T."/>
            <person name="Bristow J."/>
            <person name="Eisen J.A."/>
            <person name="Markowitz V."/>
            <person name="Hugenholtz P."/>
            <person name="Kyrpides N.C."/>
            <person name="Klenk H.P."/>
        </authorList>
    </citation>
    <scope>NUCLEOTIDE SEQUENCE [LARGE SCALE GENOMIC DNA]</scope>
    <source>
        <strain evidence="3">ATCC 51220 / DSM 2926 / LMG 16218 / CuHBu1</strain>
        <plasmid evidence="3">pILYOP01</plasmid>
    </source>
</reference>
<dbReference type="KEGG" id="ipo:Ilyop_2065"/>
<protein>
    <submittedName>
        <fullName evidence="2">Uncharacterized protein</fullName>
    </submittedName>
</protein>
<dbReference type="AlphaFoldDB" id="E3HBS3"/>
<evidence type="ECO:0000313" key="3">
    <source>
        <dbReference type="Proteomes" id="UP000006875"/>
    </source>
</evidence>
<dbReference type="Proteomes" id="UP000006875">
    <property type="component" value="Plasmid pILYOP01"/>
</dbReference>